<dbReference type="Gene3D" id="1.20.120.1780">
    <property type="entry name" value="UbiA prenyltransferase"/>
    <property type="match status" value="1"/>
</dbReference>
<dbReference type="Pfam" id="PF01040">
    <property type="entry name" value="UbiA"/>
    <property type="match status" value="1"/>
</dbReference>
<dbReference type="InterPro" id="IPR000537">
    <property type="entry name" value="UbiA_prenyltransferase"/>
</dbReference>
<feature type="transmembrane region" description="Helical" evidence="6">
    <location>
        <begin position="121"/>
        <end position="138"/>
    </location>
</feature>
<comment type="subcellular location">
    <subcellularLocation>
        <location evidence="1">Membrane</location>
        <topology evidence="1">Multi-pass membrane protein</topology>
    </subcellularLocation>
</comment>
<dbReference type="CDD" id="cd13961">
    <property type="entry name" value="PT_UbiA_DGGGPS"/>
    <property type="match status" value="1"/>
</dbReference>
<dbReference type="Proteomes" id="UP000267469">
    <property type="component" value="Unassembled WGS sequence"/>
</dbReference>
<feature type="transmembrane region" description="Helical" evidence="6">
    <location>
        <begin position="150"/>
        <end position="167"/>
    </location>
</feature>
<evidence type="ECO:0000313" key="8">
    <source>
        <dbReference type="Proteomes" id="UP000267469"/>
    </source>
</evidence>
<evidence type="ECO:0000256" key="1">
    <source>
        <dbReference type="ARBA" id="ARBA00004141"/>
    </source>
</evidence>
<feature type="transmembrane region" description="Helical" evidence="6">
    <location>
        <begin position="173"/>
        <end position="191"/>
    </location>
</feature>
<feature type="transmembrane region" description="Helical" evidence="6">
    <location>
        <begin position="277"/>
        <end position="298"/>
    </location>
</feature>
<dbReference type="Gene3D" id="1.10.357.140">
    <property type="entry name" value="UbiA prenyltransferase"/>
    <property type="match status" value="1"/>
</dbReference>
<dbReference type="InterPro" id="IPR050475">
    <property type="entry name" value="Prenyltransferase_related"/>
</dbReference>
<protein>
    <submittedName>
        <fullName evidence="7">Ubiquinone biosynthesis protein UbiA</fullName>
    </submittedName>
</protein>
<reference evidence="7 8" key="1">
    <citation type="submission" date="2018-10" db="EMBL/GenBank/DDBJ databases">
        <title>Sinomicrobium pectinilyticum sp. nov., a pectinase-producing bacterium isolated from alkaline and saline soil, and emended description of the genus Sinomicrobium.</title>
        <authorList>
            <person name="Cheng B."/>
            <person name="Li C."/>
            <person name="Lai Q."/>
            <person name="Du M."/>
            <person name="Shao Z."/>
            <person name="Xu P."/>
            <person name="Yang C."/>
        </authorList>
    </citation>
    <scope>NUCLEOTIDE SEQUENCE [LARGE SCALE GENOMIC DNA]</scope>
    <source>
        <strain evidence="7 8">5DNS001</strain>
    </source>
</reference>
<keyword evidence="5 6" id="KW-0472">Membrane</keyword>
<evidence type="ECO:0000256" key="4">
    <source>
        <dbReference type="ARBA" id="ARBA00022989"/>
    </source>
</evidence>
<evidence type="ECO:0000256" key="3">
    <source>
        <dbReference type="ARBA" id="ARBA00022692"/>
    </source>
</evidence>
<name>A0A3N0ELL1_SINP1</name>
<organism evidence="7 8">
    <name type="scientific">Sinomicrobium pectinilyticum</name>
    <dbReference type="NCBI Taxonomy" id="1084421"/>
    <lineage>
        <taxon>Bacteria</taxon>
        <taxon>Pseudomonadati</taxon>
        <taxon>Bacteroidota</taxon>
        <taxon>Flavobacteriia</taxon>
        <taxon>Flavobacteriales</taxon>
        <taxon>Flavobacteriaceae</taxon>
        <taxon>Sinomicrobium</taxon>
    </lineage>
</organism>
<dbReference type="GO" id="GO:0016765">
    <property type="term" value="F:transferase activity, transferring alkyl or aryl (other than methyl) groups"/>
    <property type="evidence" value="ECO:0007669"/>
    <property type="project" value="InterPro"/>
</dbReference>
<dbReference type="PANTHER" id="PTHR42723">
    <property type="entry name" value="CHLOROPHYLL SYNTHASE"/>
    <property type="match status" value="1"/>
</dbReference>
<evidence type="ECO:0000256" key="6">
    <source>
        <dbReference type="SAM" id="Phobius"/>
    </source>
</evidence>
<keyword evidence="7" id="KW-0830">Ubiquinone</keyword>
<keyword evidence="8" id="KW-1185">Reference proteome</keyword>
<feature type="transmembrane region" description="Helical" evidence="6">
    <location>
        <begin position="246"/>
        <end position="265"/>
    </location>
</feature>
<keyword evidence="2" id="KW-1003">Cell membrane</keyword>
<evidence type="ECO:0000313" key="7">
    <source>
        <dbReference type="EMBL" id="RNL88775.1"/>
    </source>
</evidence>
<dbReference type="PANTHER" id="PTHR42723:SF1">
    <property type="entry name" value="CHLOROPHYLL SYNTHASE, CHLOROPLASTIC"/>
    <property type="match status" value="1"/>
</dbReference>
<evidence type="ECO:0000256" key="2">
    <source>
        <dbReference type="ARBA" id="ARBA00022475"/>
    </source>
</evidence>
<keyword evidence="3 6" id="KW-0812">Transmembrane</keyword>
<dbReference type="RefSeq" id="WP_123215536.1">
    <property type="nucleotide sequence ID" value="NZ_RJTM01000057.1"/>
</dbReference>
<dbReference type="OrthoDB" id="1142538at2"/>
<dbReference type="InterPro" id="IPR044878">
    <property type="entry name" value="UbiA_sf"/>
</dbReference>
<feature type="transmembrane region" description="Helical" evidence="6">
    <location>
        <begin position="220"/>
        <end position="240"/>
    </location>
</feature>
<gene>
    <name evidence="7" type="ORF">ED312_08085</name>
</gene>
<feature type="transmembrane region" description="Helical" evidence="6">
    <location>
        <begin position="56"/>
        <end position="77"/>
    </location>
</feature>
<evidence type="ECO:0000256" key="5">
    <source>
        <dbReference type="ARBA" id="ARBA00023136"/>
    </source>
</evidence>
<dbReference type="AlphaFoldDB" id="A0A3N0ELL1"/>
<accession>A0A3N0ELL1</accession>
<feature type="transmembrane region" description="Helical" evidence="6">
    <location>
        <begin position="12"/>
        <end position="36"/>
    </location>
</feature>
<comment type="caution">
    <text evidence="7">The sequence shown here is derived from an EMBL/GenBank/DDBJ whole genome shotgun (WGS) entry which is preliminary data.</text>
</comment>
<dbReference type="GO" id="GO:0016020">
    <property type="term" value="C:membrane"/>
    <property type="evidence" value="ECO:0007669"/>
    <property type="project" value="UniProtKB-SubCell"/>
</dbReference>
<dbReference type="EMBL" id="RJTM01000057">
    <property type="protein sequence ID" value="RNL88775.1"/>
    <property type="molecule type" value="Genomic_DNA"/>
</dbReference>
<proteinExistence type="predicted"/>
<sequence length="302" mass="34617">MQLSRKNKLLLLKLLSVFSVVRGYNILAIVVAQYLTSVYILAPEKPLMQVVLDGNLFAIVAASALAIASGYIINNFYDAEKDLINRPRKTMLDRLISQRTKLTAYFLLNFASVIFASYVSFRAVAFFSVYIFALWFYSHKLKRIPMIGNVISSVLAITPFFAVFIYYKNFATVIFVHAIFLFLIILIRDMVKDLENIRGDLAQGYRTIPIIYGEKVSKRIITLLAFVTWVPTYLLIARFEIGHMDIFFYGCFLLLLVFLALMWKASSKKDYLVLHNILKFIIVAGVFSILLIDIDLVLNRIL</sequence>
<keyword evidence="4 6" id="KW-1133">Transmembrane helix</keyword>